<dbReference type="Proteomes" id="UP000886595">
    <property type="component" value="Unassembled WGS sequence"/>
</dbReference>
<proteinExistence type="predicted"/>
<sequence>MRGGSDDEEEEGSQAGCSIGSVTAPAGEEAGMRRIRWFCLRGKSLGRSFEKKSRGSTSFEREIDGECCVQEGLQKLKQYSTIMEVDDEQKFWEDSNVKKCGELMGVDMLILDRKKWKSLWGKRLALEKNEWGMMQEVLVHQMASSLAKD</sequence>
<evidence type="ECO:0000313" key="3">
    <source>
        <dbReference type="Proteomes" id="UP000886595"/>
    </source>
</evidence>
<accession>A0A8X7VP43</accession>
<dbReference type="AlphaFoldDB" id="A0A8X7VP43"/>
<evidence type="ECO:0000256" key="1">
    <source>
        <dbReference type="SAM" id="MobiDB-lite"/>
    </source>
</evidence>
<organism evidence="2 3">
    <name type="scientific">Brassica carinata</name>
    <name type="common">Ethiopian mustard</name>
    <name type="synonym">Abyssinian cabbage</name>
    <dbReference type="NCBI Taxonomy" id="52824"/>
    <lineage>
        <taxon>Eukaryota</taxon>
        <taxon>Viridiplantae</taxon>
        <taxon>Streptophyta</taxon>
        <taxon>Embryophyta</taxon>
        <taxon>Tracheophyta</taxon>
        <taxon>Spermatophyta</taxon>
        <taxon>Magnoliopsida</taxon>
        <taxon>eudicotyledons</taxon>
        <taxon>Gunneridae</taxon>
        <taxon>Pentapetalae</taxon>
        <taxon>rosids</taxon>
        <taxon>malvids</taxon>
        <taxon>Brassicales</taxon>
        <taxon>Brassicaceae</taxon>
        <taxon>Brassiceae</taxon>
        <taxon>Brassica</taxon>
    </lineage>
</organism>
<dbReference type="EMBL" id="JAAMPC010000004">
    <property type="protein sequence ID" value="KAG2314971.1"/>
    <property type="molecule type" value="Genomic_DNA"/>
</dbReference>
<protein>
    <submittedName>
        <fullName evidence="2">Uncharacterized protein</fullName>
    </submittedName>
</protein>
<comment type="caution">
    <text evidence="2">The sequence shown here is derived from an EMBL/GenBank/DDBJ whole genome shotgun (WGS) entry which is preliminary data.</text>
</comment>
<gene>
    <name evidence="2" type="ORF">Bca52824_018093</name>
</gene>
<reference evidence="2 3" key="1">
    <citation type="submission" date="2020-02" db="EMBL/GenBank/DDBJ databases">
        <authorList>
            <person name="Ma Q."/>
            <person name="Huang Y."/>
            <person name="Song X."/>
            <person name="Pei D."/>
        </authorList>
    </citation>
    <scope>NUCLEOTIDE SEQUENCE [LARGE SCALE GENOMIC DNA]</scope>
    <source>
        <strain evidence="2">Sxm20200214</strain>
        <tissue evidence="2">Leaf</tissue>
    </source>
</reference>
<evidence type="ECO:0000313" key="2">
    <source>
        <dbReference type="EMBL" id="KAG2314971.1"/>
    </source>
</evidence>
<name>A0A8X7VP43_BRACI</name>
<feature type="region of interest" description="Disordered" evidence="1">
    <location>
        <begin position="1"/>
        <end position="23"/>
    </location>
</feature>
<keyword evidence="3" id="KW-1185">Reference proteome</keyword>
<feature type="compositionally biased region" description="Acidic residues" evidence="1">
    <location>
        <begin position="1"/>
        <end position="12"/>
    </location>
</feature>